<proteinExistence type="predicted"/>
<feature type="region of interest" description="Disordered" evidence="1">
    <location>
        <begin position="162"/>
        <end position="181"/>
    </location>
</feature>
<accession>A0A9P5YIM5</accession>
<feature type="region of interest" description="Disordered" evidence="1">
    <location>
        <begin position="1"/>
        <end position="29"/>
    </location>
</feature>
<evidence type="ECO:0000256" key="1">
    <source>
        <dbReference type="SAM" id="MobiDB-lite"/>
    </source>
</evidence>
<dbReference type="Proteomes" id="UP000807469">
    <property type="component" value="Unassembled WGS sequence"/>
</dbReference>
<evidence type="ECO:0000313" key="2">
    <source>
        <dbReference type="EMBL" id="KAF9470582.1"/>
    </source>
</evidence>
<keyword evidence="3" id="KW-1185">Reference proteome</keyword>
<feature type="compositionally biased region" description="Acidic residues" evidence="1">
    <location>
        <begin position="72"/>
        <end position="83"/>
    </location>
</feature>
<dbReference type="OrthoDB" id="3244572at2759"/>
<dbReference type="AlphaFoldDB" id="A0A9P5YIM5"/>
<dbReference type="EMBL" id="MU155922">
    <property type="protein sequence ID" value="KAF9470582.1"/>
    <property type="molecule type" value="Genomic_DNA"/>
</dbReference>
<feature type="compositionally biased region" description="Polar residues" evidence="1">
    <location>
        <begin position="124"/>
        <end position="133"/>
    </location>
</feature>
<organism evidence="2 3">
    <name type="scientific">Pholiota conissans</name>
    <dbReference type="NCBI Taxonomy" id="109636"/>
    <lineage>
        <taxon>Eukaryota</taxon>
        <taxon>Fungi</taxon>
        <taxon>Dikarya</taxon>
        <taxon>Basidiomycota</taxon>
        <taxon>Agaricomycotina</taxon>
        <taxon>Agaricomycetes</taxon>
        <taxon>Agaricomycetidae</taxon>
        <taxon>Agaricales</taxon>
        <taxon>Agaricineae</taxon>
        <taxon>Strophariaceae</taxon>
        <taxon>Pholiota</taxon>
    </lineage>
</organism>
<evidence type="ECO:0000313" key="3">
    <source>
        <dbReference type="Proteomes" id="UP000807469"/>
    </source>
</evidence>
<feature type="region of interest" description="Disordered" evidence="1">
    <location>
        <begin position="58"/>
        <end position="133"/>
    </location>
</feature>
<feature type="compositionally biased region" description="Acidic residues" evidence="1">
    <location>
        <begin position="103"/>
        <end position="113"/>
    </location>
</feature>
<sequence>MAHHQDDENQSDEDQQQSAPARVKYTSKVSAKKAVSVQEILEVKRKKIEALEKEMRTLKKTMQSEDGVQEQGAEEELESEEETVLSGFSQSITPTPARHVIQSEDEDDDQGDQEGEKLTGACDPTTSSPQTGTIHKAVDSLTNSHSIEHPFGSHCQQSKSLLLEENESSSRPAPKKTKLTSSSETLQLTPLYCDGIKPDLKKPKASDFIDIIQALIIHTTFKYESLISTKDAFPDTAT</sequence>
<protein>
    <submittedName>
        <fullName evidence="2">Uncharacterized protein</fullName>
    </submittedName>
</protein>
<name>A0A9P5YIM5_9AGAR</name>
<comment type="caution">
    <text evidence="2">The sequence shown here is derived from an EMBL/GenBank/DDBJ whole genome shotgun (WGS) entry which is preliminary data.</text>
</comment>
<gene>
    <name evidence="2" type="ORF">BDN70DRAFT_901991</name>
</gene>
<reference evidence="2" key="1">
    <citation type="submission" date="2020-11" db="EMBL/GenBank/DDBJ databases">
        <authorList>
            <consortium name="DOE Joint Genome Institute"/>
            <person name="Ahrendt S."/>
            <person name="Riley R."/>
            <person name="Andreopoulos W."/>
            <person name="Labutti K."/>
            <person name="Pangilinan J."/>
            <person name="Ruiz-Duenas F.J."/>
            <person name="Barrasa J.M."/>
            <person name="Sanchez-Garcia M."/>
            <person name="Camarero S."/>
            <person name="Miyauchi S."/>
            <person name="Serrano A."/>
            <person name="Linde D."/>
            <person name="Babiker R."/>
            <person name="Drula E."/>
            <person name="Ayuso-Fernandez I."/>
            <person name="Pacheco R."/>
            <person name="Padilla G."/>
            <person name="Ferreira P."/>
            <person name="Barriuso J."/>
            <person name="Kellner H."/>
            <person name="Castanera R."/>
            <person name="Alfaro M."/>
            <person name="Ramirez L."/>
            <person name="Pisabarro A.G."/>
            <person name="Kuo A."/>
            <person name="Tritt A."/>
            <person name="Lipzen A."/>
            <person name="He G."/>
            <person name="Yan M."/>
            <person name="Ng V."/>
            <person name="Cullen D."/>
            <person name="Martin F."/>
            <person name="Rosso M.-N."/>
            <person name="Henrissat B."/>
            <person name="Hibbett D."/>
            <person name="Martinez A.T."/>
            <person name="Grigoriev I.V."/>
        </authorList>
    </citation>
    <scope>NUCLEOTIDE SEQUENCE</scope>
    <source>
        <strain evidence="2">CIRM-BRFM 674</strain>
    </source>
</reference>